<dbReference type="EMBL" id="JAPVES010000024">
    <property type="protein sequence ID" value="MCZ3371281.1"/>
    <property type="molecule type" value="Genomic_DNA"/>
</dbReference>
<dbReference type="InterPro" id="IPR017896">
    <property type="entry name" value="4Fe4S_Fe-S-bd"/>
</dbReference>
<dbReference type="RefSeq" id="WP_048081971.1">
    <property type="nucleotide sequence ID" value="NZ_JAPVER010000020.1"/>
</dbReference>
<evidence type="ECO:0000313" key="3">
    <source>
        <dbReference type="EMBL" id="MCZ3371281.1"/>
    </source>
</evidence>
<feature type="domain" description="4Fe-4S ferredoxin-type" evidence="1">
    <location>
        <begin position="34"/>
        <end position="63"/>
    </location>
</feature>
<name>A0A9E5DLX9_9EURY</name>
<organism evidence="3">
    <name type="scientific">Methanobacterium veterum</name>
    <dbReference type="NCBI Taxonomy" id="408577"/>
    <lineage>
        <taxon>Archaea</taxon>
        <taxon>Methanobacteriati</taxon>
        <taxon>Methanobacteriota</taxon>
        <taxon>Methanomada group</taxon>
        <taxon>Methanobacteria</taxon>
        <taxon>Methanobacteriales</taxon>
        <taxon>Methanobacteriaceae</taxon>
        <taxon>Methanobacterium</taxon>
    </lineage>
</organism>
<dbReference type="Proteomes" id="UP001074446">
    <property type="component" value="Unassembled WGS sequence"/>
</dbReference>
<dbReference type="InterPro" id="IPR017900">
    <property type="entry name" value="4Fe4S_Fe_S_CS"/>
</dbReference>
<keyword evidence="4" id="KW-1185">Reference proteome</keyword>
<accession>A0A9E5DLX9</accession>
<dbReference type="Pfam" id="PF13237">
    <property type="entry name" value="Fer4_10"/>
    <property type="match status" value="1"/>
</dbReference>
<feature type="domain" description="4Fe-4S ferredoxin-type" evidence="1">
    <location>
        <begin position="4"/>
        <end position="33"/>
    </location>
</feature>
<reference evidence="3" key="1">
    <citation type="submission" date="2022-12" db="EMBL/GenBank/DDBJ databases">
        <title>Reclassification of two methanogenic archaea species isolated from the Kolyma lowland permafrost.</title>
        <authorList>
            <person name="Trubitsyn V.E."/>
            <person name="Rivkina E.M."/>
            <person name="Shcherbakova V.A."/>
        </authorList>
    </citation>
    <scope>NUCLEOTIDE SEQUENCE</scope>
    <source>
        <strain evidence="2">M2</strain>
        <strain evidence="3">MK4</strain>
    </source>
</reference>
<dbReference type="PANTHER" id="PTHR42895:SF1">
    <property type="entry name" value="IRON-SULFUR CLUSTER PROTEIN"/>
    <property type="match status" value="1"/>
</dbReference>
<sequence>MKRDVIKINEEKCTGCGECIPGCPEGALQVIEGKARLISDLFCDGLGACIGNCPQGAIEIEQREAEPYDENKVMKNIIMGGPSVILAHLKHLSDHGQKDLLNQAVDFLKERNIDIPDYEKGASFECACPGSMAVDLSQKPETENEPQIRVSPELRNWPVQLQLLNPNAPYFKNADLLISADCAPFAYANFHQEFLKDKVLIILCPKLDKTIDRYVDKLTEIFQKQDINSISIVHMEVPCCSGIEVIVRRALEKAQKDIPLKDYTISISGELIQAK</sequence>
<dbReference type="Proteomes" id="UP001068021">
    <property type="component" value="Unassembled WGS sequence"/>
</dbReference>
<comment type="caution">
    <text evidence="3">The sequence shown here is derived from an EMBL/GenBank/DDBJ whole genome shotgun (WGS) entry which is preliminary data.</text>
</comment>
<dbReference type="EMBL" id="JAPVER010000020">
    <property type="protein sequence ID" value="MCZ3365816.1"/>
    <property type="molecule type" value="Genomic_DNA"/>
</dbReference>
<dbReference type="SUPFAM" id="SSF54862">
    <property type="entry name" value="4Fe-4S ferredoxins"/>
    <property type="match status" value="1"/>
</dbReference>
<evidence type="ECO:0000313" key="2">
    <source>
        <dbReference type="EMBL" id="MCZ3365816.1"/>
    </source>
</evidence>
<dbReference type="PROSITE" id="PS00198">
    <property type="entry name" value="4FE4S_FER_1"/>
    <property type="match status" value="1"/>
</dbReference>
<dbReference type="InterPro" id="IPR052911">
    <property type="entry name" value="Corrinoid_activation_enz"/>
</dbReference>
<dbReference type="GO" id="GO:0016491">
    <property type="term" value="F:oxidoreductase activity"/>
    <property type="evidence" value="ECO:0007669"/>
    <property type="project" value="UniProtKB-ARBA"/>
</dbReference>
<dbReference type="PROSITE" id="PS51379">
    <property type="entry name" value="4FE4S_FER_2"/>
    <property type="match status" value="2"/>
</dbReference>
<protein>
    <submittedName>
        <fullName evidence="3">4Fe-4S binding protein</fullName>
    </submittedName>
</protein>
<evidence type="ECO:0000313" key="4">
    <source>
        <dbReference type="Proteomes" id="UP001068021"/>
    </source>
</evidence>
<dbReference type="AlphaFoldDB" id="A0A9E5DLX9"/>
<proteinExistence type="predicted"/>
<gene>
    <name evidence="3" type="ORF">O3H35_01375</name>
    <name evidence="2" type="ORF">O3H54_07955</name>
</gene>
<dbReference type="Gene3D" id="3.30.70.20">
    <property type="match status" value="1"/>
</dbReference>
<dbReference type="PANTHER" id="PTHR42895">
    <property type="entry name" value="IRON-SULFUR CLUSTER-BINDING PROTEIN-RELATED"/>
    <property type="match status" value="1"/>
</dbReference>
<evidence type="ECO:0000259" key="1">
    <source>
        <dbReference type="PROSITE" id="PS51379"/>
    </source>
</evidence>